<keyword evidence="1" id="KW-0812">Transmembrane</keyword>
<gene>
    <name evidence="2" type="ORF">BK661_19950</name>
</gene>
<sequence length="133" mass="15401">MLLNTVQLNAVEFPLHQRQLLIVIGIANVLGILKWRYTKNCIAKKSVTLGQCLNSDIRQASYIVKFPAIVAPNVVITRPWFGCKNFRQLAEFTPKLLIPTFFSINQTTAIYYFSRNIIHQRPGTAAFRWWEFE</sequence>
<reference evidence="2 3" key="1">
    <citation type="submission" date="2016-10" db="EMBL/GenBank/DDBJ databases">
        <title>Comparative genome analysis of multiple Pseudomonas spp. focuses on biocontrol and plant growth promoting traits.</title>
        <authorList>
            <person name="Tao X.-Y."/>
            <person name="Taylor C.G."/>
        </authorList>
    </citation>
    <scope>NUCLEOTIDE SEQUENCE [LARGE SCALE GENOMIC DNA]</scope>
    <source>
        <strain evidence="2 3">94G2</strain>
    </source>
</reference>
<protein>
    <submittedName>
        <fullName evidence="2">Uncharacterized protein</fullName>
    </submittedName>
</protein>
<evidence type="ECO:0000313" key="2">
    <source>
        <dbReference type="EMBL" id="RON30747.1"/>
    </source>
</evidence>
<organism evidence="2 3">
    <name type="scientific">Pseudomonas frederiksbergensis</name>
    <dbReference type="NCBI Taxonomy" id="104087"/>
    <lineage>
        <taxon>Bacteria</taxon>
        <taxon>Pseudomonadati</taxon>
        <taxon>Pseudomonadota</taxon>
        <taxon>Gammaproteobacteria</taxon>
        <taxon>Pseudomonadales</taxon>
        <taxon>Pseudomonadaceae</taxon>
        <taxon>Pseudomonas</taxon>
    </lineage>
</organism>
<proteinExistence type="predicted"/>
<name>A0A423IZD0_9PSED</name>
<evidence type="ECO:0000313" key="3">
    <source>
        <dbReference type="Proteomes" id="UP000283260"/>
    </source>
</evidence>
<dbReference type="Proteomes" id="UP000283260">
    <property type="component" value="Unassembled WGS sequence"/>
</dbReference>
<evidence type="ECO:0000256" key="1">
    <source>
        <dbReference type="SAM" id="Phobius"/>
    </source>
</evidence>
<keyword evidence="1" id="KW-0472">Membrane</keyword>
<accession>A0A423IZD0</accession>
<dbReference type="AlphaFoldDB" id="A0A423IZD0"/>
<feature type="transmembrane region" description="Helical" evidence="1">
    <location>
        <begin position="20"/>
        <end position="37"/>
    </location>
</feature>
<dbReference type="EMBL" id="MOBL01000021">
    <property type="protein sequence ID" value="RON30747.1"/>
    <property type="molecule type" value="Genomic_DNA"/>
</dbReference>
<keyword evidence="1" id="KW-1133">Transmembrane helix</keyword>
<comment type="caution">
    <text evidence="2">The sequence shown here is derived from an EMBL/GenBank/DDBJ whole genome shotgun (WGS) entry which is preliminary data.</text>
</comment>